<organism evidence="1 2">
    <name type="scientific">Domibacillus epiphyticus</name>
    <dbReference type="NCBI Taxonomy" id="1714355"/>
    <lineage>
        <taxon>Bacteria</taxon>
        <taxon>Bacillati</taxon>
        <taxon>Bacillota</taxon>
        <taxon>Bacilli</taxon>
        <taxon>Bacillales</taxon>
        <taxon>Bacillaceae</taxon>
        <taxon>Domibacillus</taxon>
    </lineage>
</organism>
<evidence type="ECO:0000313" key="1">
    <source>
        <dbReference type="EMBL" id="OMP67532.1"/>
    </source>
</evidence>
<proteinExistence type="predicted"/>
<accession>A0A1V2A9L5</accession>
<dbReference type="AlphaFoldDB" id="A0A1V2A9L5"/>
<protein>
    <submittedName>
        <fullName evidence="1">Uncharacterized protein</fullName>
    </submittedName>
</protein>
<evidence type="ECO:0000313" key="2">
    <source>
        <dbReference type="Proteomes" id="UP000188613"/>
    </source>
</evidence>
<name>A0A1V2A9L5_9BACI</name>
<keyword evidence="2" id="KW-1185">Reference proteome</keyword>
<dbReference type="EMBL" id="MSFI01000009">
    <property type="protein sequence ID" value="OMP67532.1"/>
    <property type="molecule type" value="Genomic_DNA"/>
</dbReference>
<gene>
    <name evidence="1" type="ORF">BTO28_06185</name>
</gene>
<dbReference type="STRING" id="1714355.BTO28_06185"/>
<reference evidence="1 2" key="1">
    <citation type="submission" date="2016-12" db="EMBL/GenBank/DDBJ databases">
        <title>Domibacillus sp. SAB 38T whole genome sequencing.</title>
        <authorList>
            <person name="Verma A."/>
            <person name="Ojha A.K."/>
            <person name="Krishnamurthi S."/>
        </authorList>
    </citation>
    <scope>NUCLEOTIDE SEQUENCE [LARGE SCALE GENOMIC DNA]</scope>
    <source>
        <strain evidence="1 2">SAB 38</strain>
    </source>
</reference>
<comment type="caution">
    <text evidence="1">The sequence shown here is derived from an EMBL/GenBank/DDBJ whole genome shotgun (WGS) entry which is preliminary data.</text>
</comment>
<dbReference type="RefSeq" id="WP_076764664.1">
    <property type="nucleotide sequence ID" value="NZ_MSFI01000009.1"/>
</dbReference>
<dbReference type="Proteomes" id="UP000188613">
    <property type="component" value="Unassembled WGS sequence"/>
</dbReference>
<sequence>MGHKDVAIVVALVVFGPFPQDVGHKDVAIVVTFVVFDRIESTAIYVSICSQIVDNKNFSLWYNGNHNDSFSGVQ</sequence>